<reference evidence="1 2" key="1">
    <citation type="submission" date="2018-12" db="EMBL/GenBank/DDBJ databases">
        <authorList>
            <consortium name="Pathogen Informatics"/>
        </authorList>
    </citation>
    <scope>NUCLEOTIDE SEQUENCE [LARGE SCALE GENOMIC DNA]</scope>
    <source>
        <strain evidence="1 2">NCTC129</strain>
    </source>
</reference>
<sequence length="71" mass="8228">MTEGFTDLIGFVHQITQAYAAFVFFFLDHVLSKLTMVNFLVNRAAGNTLPLCELCRRSHLFLVHELKYQYS</sequence>
<dbReference type="EMBL" id="LR134140">
    <property type="protein sequence ID" value="VDZ98499.1"/>
    <property type="molecule type" value="Genomic_DNA"/>
</dbReference>
<proteinExistence type="predicted"/>
<name>A0A447N5C2_SALET</name>
<evidence type="ECO:0000313" key="2">
    <source>
        <dbReference type="Proteomes" id="UP000282086"/>
    </source>
</evidence>
<protein>
    <submittedName>
        <fullName evidence="1">Uncharacterized protein</fullName>
    </submittedName>
</protein>
<gene>
    <name evidence="1" type="ORF">NCTC129_04769</name>
</gene>
<evidence type="ECO:0000313" key="1">
    <source>
        <dbReference type="EMBL" id="VDZ98499.1"/>
    </source>
</evidence>
<accession>A0A447N5C2</accession>
<dbReference type="Proteomes" id="UP000282086">
    <property type="component" value="Chromosome"/>
</dbReference>
<dbReference type="AlphaFoldDB" id="A0A447N5C2"/>
<organism evidence="1 2">
    <name type="scientific">Salmonella enterica I</name>
    <dbReference type="NCBI Taxonomy" id="59201"/>
    <lineage>
        <taxon>Bacteria</taxon>
        <taxon>Pseudomonadati</taxon>
        <taxon>Pseudomonadota</taxon>
        <taxon>Gammaproteobacteria</taxon>
        <taxon>Enterobacterales</taxon>
        <taxon>Enterobacteriaceae</taxon>
        <taxon>Salmonella</taxon>
    </lineage>
</organism>